<accession>A1SVJ6</accession>
<gene>
    <name evidence="2" type="ordered locus">Ping_1727</name>
</gene>
<dbReference type="KEGG" id="pin:Ping_1727"/>
<evidence type="ECO:0000313" key="2">
    <source>
        <dbReference type="EMBL" id="ABM03511.1"/>
    </source>
</evidence>
<evidence type="ECO:0000256" key="1">
    <source>
        <dbReference type="SAM" id="Phobius"/>
    </source>
</evidence>
<evidence type="ECO:0000313" key="3">
    <source>
        <dbReference type="Proteomes" id="UP000000639"/>
    </source>
</evidence>
<organism evidence="2 3">
    <name type="scientific">Psychromonas ingrahamii (strain DSM 17664 / CCUG 51855 / 37)</name>
    <dbReference type="NCBI Taxonomy" id="357804"/>
    <lineage>
        <taxon>Bacteria</taxon>
        <taxon>Pseudomonadati</taxon>
        <taxon>Pseudomonadota</taxon>
        <taxon>Gammaproteobacteria</taxon>
        <taxon>Alteromonadales</taxon>
        <taxon>Psychromonadaceae</taxon>
        <taxon>Psychromonas</taxon>
    </lineage>
</organism>
<keyword evidence="1" id="KW-0472">Membrane</keyword>
<dbReference type="AlphaFoldDB" id="A1SVJ6"/>
<feature type="transmembrane region" description="Helical" evidence="1">
    <location>
        <begin position="66"/>
        <end position="89"/>
    </location>
</feature>
<dbReference type="RefSeq" id="WP_011770071.1">
    <property type="nucleotide sequence ID" value="NC_008709.1"/>
</dbReference>
<dbReference type="HOGENOM" id="CLU_2344587_0_0_6"/>
<dbReference type="STRING" id="357804.Ping_1727"/>
<keyword evidence="1" id="KW-0812">Transmembrane</keyword>
<name>A1SVJ6_PSYIN</name>
<feature type="transmembrane region" description="Helical" evidence="1">
    <location>
        <begin position="6"/>
        <end position="25"/>
    </location>
</feature>
<keyword evidence="3" id="KW-1185">Reference proteome</keyword>
<sequence length="97" mass="11153">MLLEIQSTHAMTAVIGILFFLFALFDLFDWTTICQRFHFHPVAVLILSTGLILEPFTLAISEQIELPIVSLLISLTHLYFIAIGIFYNLKIRRNKSE</sequence>
<dbReference type="Proteomes" id="UP000000639">
    <property type="component" value="Chromosome"/>
</dbReference>
<dbReference type="EMBL" id="CP000510">
    <property type="protein sequence ID" value="ABM03511.1"/>
    <property type="molecule type" value="Genomic_DNA"/>
</dbReference>
<reference evidence="2 3" key="1">
    <citation type="submission" date="2007-01" db="EMBL/GenBank/DDBJ databases">
        <title>Complete sequence of Psychromonas ingrahamii 37.</title>
        <authorList>
            <consortium name="US DOE Joint Genome Institute"/>
            <person name="Copeland A."/>
            <person name="Lucas S."/>
            <person name="Lapidus A."/>
            <person name="Barry K."/>
            <person name="Detter J.C."/>
            <person name="Glavina del Rio T."/>
            <person name="Hammon N."/>
            <person name="Israni S."/>
            <person name="Dalin E."/>
            <person name="Tice H."/>
            <person name="Pitluck S."/>
            <person name="Thompson L.S."/>
            <person name="Brettin T."/>
            <person name="Bruce D."/>
            <person name="Han C."/>
            <person name="Tapia R."/>
            <person name="Schmutz J."/>
            <person name="Larimer F."/>
            <person name="Land M."/>
            <person name="Hauser L."/>
            <person name="Kyrpides N."/>
            <person name="Ivanova N."/>
            <person name="Staley J."/>
            <person name="Richardson P."/>
        </authorList>
    </citation>
    <scope>NUCLEOTIDE SEQUENCE [LARGE SCALE GENOMIC DNA]</scope>
    <source>
        <strain evidence="2 3">37</strain>
    </source>
</reference>
<feature type="transmembrane region" description="Helical" evidence="1">
    <location>
        <begin position="37"/>
        <end position="60"/>
    </location>
</feature>
<keyword evidence="1" id="KW-1133">Transmembrane helix</keyword>
<protein>
    <submittedName>
        <fullName evidence="2">Uncharacterized protein</fullName>
    </submittedName>
</protein>
<proteinExistence type="predicted"/>